<feature type="compositionally biased region" description="Acidic residues" evidence="25">
    <location>
        <begin position="751"/>
        <end position="760"/>
    </location>
</feature>
<feature type="region of interest" description="Disordered" evidence="25">
    <location>
        <begin position="1454"/>
        <end position="1922"/>
    </location>
</feature>
<evidence type="ECO:0000256" key="14">
    <source>
        <dbReference type="ARBA" id="ARBA00023136"/>
    </source>
</evidence>
<feature type="transmembrane region" description="Helical" evidence="26">
    <location>
        <begin position="792"/>
        <end position="811"/>
    </location>
</feature>
<evidence type="ECO:0000259" key="27">
    <source>
        <dbReference type="SMART" id="SM01062"/>
    </source>
</evidence>
<feature type="region of interest" description="Disordered" evidence="25">
    <location>
        <begin position="737"/>
        <end position="767"/>
    </location>
</feature>
<dbReference type="Gene3D" id="6.10.250.2180">
    <property type="match status" value="1"/>
</dbReference>
<feature type="transmembrane region" description="Helical" evidence="26">
    <location>
        <begin position="94"/>
        <end position="113"/>
    </location>
</feature>
<evidence type="ECO:0000256" key="23">
    <source>
        <dbReference type="RuleBase" id="RU003808"/>
    </source>
</evidence>
<dbReference type="InterPro" id="IPR002077">
    <property type="entry name" value="VDCCAlpha1"/>
</dbReference>
<dbReference type="FunFam" id="1.20.120.350:FF:000013">
    <property type="entry name" value="Voltage-dependent N-type calcium channel subunit alpha"/>
    <property type="match status" value="1"/>
</dbReference>
<dbReference type="FunFam" id="1.20.120.350:FF:000011">
    <property type="entry name" value="Voltage-dependent N-type calcium channel subunit alpha"/>
    <property type="match status" value="1"/>
</dbReference>
<dbReference type="FunFam" id="1.20.120.350:FF:000001">
    <property type="entry name" value="Voltage-dependent L-type calcium channel subunit alpha"/>
    <property type="match status" value="1"/>
</dbReference>
<evidence type="ECO:0000313" key="29">
    <source>
        <dbReference type="Proteomes" id="UP001205998"/>
    </source>
</evidence>
<feature type="compositionally biased region" description="Polar residues" evidence="25">
    <location>
        <begin position="1497"/>
        <end position="1515"/>
    </location>
</feature>
<comment type="caution">
    <text evidence="28">The sequence shown here is derived from an EMBL/GenBank/DDBJ whole genome shotgun (WGS) entry which is preliminary data.</text>
</comment>
<dbReference type="GO" id="GO:0005891">
    <property type="term" value="C:voltage-gated calcium channel complex"/>
    <property type="evidence" value="ECO:0007669"/>
    <property type="project" value="InterPro"/>
</dbReference>
<accession>A0AAD5ALW2</accession>
<dbReference type="Proteomes" id="UP001205998">
    <property type="component" value="Unassembled WGS sequence"/>
</dbReference>
<organism evidence="28 29">
    <name type="scientific">Silurus asotus</name>
    <name type="common">Amur catfish</name>
    <name type="synonym">Parasilurus asotus</name>
    <dbReference type="NCBI Taxonomy" id="30991"/>
    <lineage>
        <taxon>Eukaryota</taxon>
        <taxon>Metazoa</taxon>
        <taxon>Chordata</taxon>
        <taxon>Craniata</taxon>
        <taxon>Vertebrata</taxon>
        <taxon>Euteleostomi</taxon>
        <taxon>Actinopterygii</taxon>
        <taxon>Neopterygii</taxon>
        <taxon>Teleostei</taxon>
        <taxon>Ostariophysi</taxon>
        <taxon>Siluriformes</taxon>
        <taxon>Siluridae</taxon>
        <taxon>Silurus</taxon>
    </lineage>
</organism>
<evidence type="ECO:0000256" key="18">
    <source>
        <dbReference type="ARBA" id="ARBA00036634"/>
    </source>
</evidence>
<feature type="transmembrane region" description="Helical" evidence="26">
    <location>
        <begin position="125"/>
        <end position="145"/>
    </location>
</feature>
<feature type="compositionally biased region" description="Low complexity" evidence="25">
    <location>
        <begin position="1651"/>
        <end position="1667"/>
    </location>
</feature>
<feature type="transmembrane region" description="Helical" evidence="26">
    <location>
        <begin position="1118"/>
        <end position="1137"/>
    </location>
</feature>
<feature type="compositionally biased region" description="Basic and acidic residues" evidence="25">
    <location>
        <begin position="1669"/>
        <end position="1679"/>
    </location>
</feature>
<keyword evidence="11 23" id="KW-0851">Voltage-gated channel</keyword>
<dbReference type="FunFam" id="1.10.287.70:FF:000025">
    <property type="entry name" value="Voltage-dependent R-type calcium channel subunit alpha"/>
    <property type="match status" value="1"/>
</dbReference>
<keyword evidence="4" id="KW-0597">Phosphoprotein</keyword>
<keyword evidence="3" id="KW-1003">Cell membrane</keyword>
<name>A0AAD5ALW2_SILAS</name>
<comment type="catalytic activity">
    <reaction evidence="18">
        <text>Ca(2+)(in) = Ca(2+)(out)</text>
        <dbReference type="Rhea" id="RHEA:29671"/>
        <dbReference type="ChEBI" id="CHEBI:29108"/>
    </reaction>
</comment>
<feature type="compositionally biased region" description="Basic and acidic residues" evidence="25">
    <location>
        <begin position="1696"/>
        <end position="1714"/>
    </location>
</feature>
<evidence type="ECO:0000256" key="1">
    <source>
        <dbReference type="ARBA" id="ARBA00004651"/>
    </source>
</evidence>
<dbReference type="Pfam" id="PF00520">
    <property type="entry name" value="Ion_trans"/>
    <property type="match status" value="3"/>
</dbReference>
<evidence type="ECO:0000256" key="12">
    <source>
        <dbReference type="ARBA" id="ARBA00022989"/>
    </source>
</evidence>
<dbReference type="SMART" id="SM01062">
    <property type="entry name" value="Ca_chan_IQ"/>
    <property type="match status" value="1"/>
</dbReference>
<keyword evidence="29" id="KW-1185">Reference proteome</keyword>
<proteinExistence type="inferred from homology"/>
<evidence type="ECO:0000256" key="4">
    <source>
        <dbReference type="ARBA" id="ARBA00022553"/>
    </source>
</evidence>
<evidence type="ECO:0000256" key="7">
    <source>
        <dbReference type="ARBA" id="ARBA00022692"/>
    </source>
</evidence>
<evidence type="ECO:0000256" key="15">
    <source>
        <dbReference type="ARBA" id="ARBA00023157"/>
    </source>
</evidence>
<dbReference type="GO" id="GO:0098793">
    <property type="term" value="C:presynapse"/>
    <property type="evidence" value="ECO:0007669"/>
    <property type="project" value="UniProtKB-ARBA"/>
</dbReference>
<feature type="transmembrane region" description="Helical" evidence="26">
    <location>
        <begin position="1230"/>
        <end position="1259"/>
    </location>
</feature>
<feature type="binding site" evidence="22">
    <location>
        <position position="274"/>
    </location>
    <ligand>
        <name>Ca(2+)</name>
        <dbReference type="ChEBI" id="CHEBI:29108"/>
    </ligand>
</feature>
<feature type="compositionally biased region" description="Basic and acidic residues" evidence="25">
    <location>
        <begin position="23"/>
        <end position="32"/>
    </location>
</feature>
<feature type="domain" description="Voltage-dependent calcium channel alpha-1 subunit IQ" evidence="27">
    <location>
        <begin position="1429"/>
        <end position="1463"/>
    </location>
</feature>
<evidence type="ECO:0000256" key="24">
    <source>
        <dbReference type="SAM" id="Coils"/>
    </source>
</evidence>
<keyword evidence="17" id="KW-0407">Ion channel</keyword>
<feature type="compositionally biased region" description="Polar residues" evidence="25">
    <location>
        <begin position="1584"/>
        <end position="1601"/>
    </location>
</feature>
<feature type="transmembrane region" description="Helical" evidence="26">
    <location>
        <begin position="1149"/>
        <end position="1176"/>
    </location>
</feature>
<dbReference type="InterPro" id="IPR050599">
    <property type="entry name" value="VDCC_alpha-1_subunit"/>
</dbReference>
<feature type="transmembrane region" description="Helical" evidence="26">
    <location>
        <begin position="864"/>
        <end position="882"/>
    </location>
</feature>
<keyword evidence="13" id="KW-0406">Ion transport</keyword>
<dbReference type="GO" id="GO:0008331">
    <property type="term" value="F:high voltage-gated calcium channel activity"/>
    <property type="evidence" value="ECO:0007669"/>
    <property type="project" value="TreeGrafter"/>
</dbReference>
<feature type="region of interest" description="Disordered" evidence="25">
    <location>
        <begin position="21"/>
        <end position="52"/>
    </location>
</feature>
<keyword evidence="24" id="KW-0175">Coiled coil</keyword>
<feature type="region of interest" description="Disordered" evidence="25">
    <location>
        <begin position="377"/>
        <end position="400"/>
    </location>
</feature>
<gene>
    <name evidence="28" type="ORF">C0J50_21854</name>
</gene>
<feature type="compositionally biased region" description="Basic and acidic residues" evidence="25">
    <location>
        <begin position="377"/>
        <end position="389"/>
    </location>
</feature>
<evidence type="ECO:0000256" key="16">
    <source>
        <dbReference type="ARBA" id="ARBA00023180"/>
    </source>
</evidence>
<reference evidence="28" key="1">
    <citation type="submission" date="2018-07" db="EMBL/GenBank/DDBJ databases">
        <title>Comparative genomics of catfishes provides insights into carnivory and benthic adaptation.</title>
        <authorList>
            <person name="Zhang Y."/>
            <person name="Wang D."/>
            <person name="Peng Z."/>
            <person name="Zheng S."/>
            <person name="Shao F."/>
            <person name="Tao W."/>
        </authorList>
    </citation>
    <scope>NUCLEOTIDE SEQUENCE</scope>
    <source>
        <strain evidence="28">Chongqing</strain>
    </source>
</reference>
<evidence type="ECO:0000256" key="13">
    <source>
        <dbReference type="ARBA" id="ARBA00023065"/>
    </source>
</evidence>
<feature type="transmembrane region" description="Helical" evidence="26">
    <location>
        <begin position="1331"/>
        <end position="1352"/>
    </location>
</feature>
<evidence type="ECO:0000256" key="2">
    <source>
        <dbReference type="ARBA" id="ARBA00022448"/>
    </source>
</evidence>
<evidence type="ECO:0000256" key="5">
    <source>
        <dbReference type="ARBA" id="ARBA00022568"/>
    </source>
</evidence>
<comment type="subcellular location">
    <subcellularLocation>
        <location evidence="1">Cell membrane</location>
        <topology evidence="1">Multi-pass membrane protein</topology>
    </subcellularLocation>
    <subcellularLocation>
        <location evidence="23">Membrane</location>
        <topology evidence="23">Multi-pass membrane protein</topology>
    </subcellularLocation>
</comment>
<feature type="compositionally biased region" description="Basic and acidic residues" evidence="25">
    <location>
        <begin position="1611"/>
        <end position="1628"/>
    </location>
</feature>
<keyword evidence="7 26" id="KW-0812">Transmembrane</keyword>
<feature type="compositionally biased region" description="Polar residues" evidence="25">
    <location>
        <begin position="1470"/>
        <end position="1487"/>
    </location>
</feature>
<evidence type="ECO:0000256" key="20">
    <source>
        <dbReference type="ARBA" id="ARBA00039688"/>
    </source>
</evidence>
<sequence>MFFFVFPVSAEEVILADEDNDGDDRMPFDGSRRRPTLKKTKNDLLNPDEGDGDLALGSPFARASLKSSKLEGSSFRKKERRLRFFIRHVVKTQAFYWTVLCLVGLNTLCVAVVHYDQPEILSDFLYFAEFIFLGIFMSEMCIKMYGLGTRPYFHSSFNCFDCIVICGSIFEVLWAMIQPGTSFGISVLRALRLLRIFKVTKYWASLRNLVVSLLNSMKSIISLLFLLFLFIVVFALLGMQLFGGQFNFETGTPPTNFDTFPAAIMTVFQILTGEDWNMVMYDGIESQGGVNKGMVFSIFFIVLTLFGNYTLLNVFLAIAVDNLANAQELTKDEQEEEEAANQKIALQKAKEVAEVSPLSATNLSIAAVTAHSERLSTSEPFLQRKEQQKNHKGSKSVWEQRTSELRRQTLMTSREALYNELDPEDRWKAIILKCLFLQVSYSRHIRPDMKTHLDRPLVVDPQENRNNNTNKNWPGEELLHKRPSFHSAVRGGGRRGGNASAQTLERGESTESHNSCRNVRDPNNAGTEGTEVGMKDPHRKREHRGQRTGRSCQHRKALDEEAETGGGGRRHRNKGMGGSGEAEQADGNERRQRCHRHGEKEGRRERGEPGERGRHRRKEGPTLSTTRPIQKTLSRQGSQYSEDLDNVMNSKLATQPLVPTDLYSPSSRSTPHSSLLSLVSSTHGSRLTPMATESSIILTNPGSTTINLIHLDTKMDYTAIDIPPMFPSANAILQVNKNANTEPLPKKEDMKGDDDDDDKDDGGPKPMPPYSSMFILSTTNPFRRLCHYIVTLRYFEMCILLVIAMSSIALAAEDPVWPESPRNNVLRYFDYVFTGVFTFEMLIKMVDLGLVLHQGSYFRDLWNILDFIVVSGALVAFAFTGSSKGKDISTIKSLRVLRVLRPLKTIKRLPKLKAVFDCVVNSLKNVLNILIVYMLFMFIFAVVAVQLFKGKFFYCTDESKEFERDCRGEYLVYERDNDVKAQKREWKKYEFHYDNVLWALLTLFTVSTGEGWPQVLKHSVDATYENQGPSPGYRMEMSIFYVVYFVVFPFFFVNIFVALIIITFQEQGDKMMEDYSLEKNERACIDFAINARPLTRHMPQNKQTFQYRMWEFVVSPPFEYTIMAMIALNTIVLMMKYDGASDVYEKMLGNLNIVFTSLFSLECVLKIIAFGALNYFKDAWNIFDCVTVLGSITDILVTELGNNFINLSFLRLFRAARLIKLLRQGETIRILLWTFVQSFKALPYVCLLIAMLFFIYAIIGMQLFGNIAIEEDKESSINQHNNFRTFFQALILLFRSATGEAWHDIMLSCLGGKECDPLSGNTEPECGSEFAYLYFVSFIFLCSFLPVVIGSLQRLLRMDLPVADDNTVHFNSTLMALIRTALDIKIAKGGEGGIDKHQMDAELRKEMMAIWPNLSQKTLDLLVTPHKAATDLTVGKIYAAMMIMEYYRQSKAKRTQALRDEQRLEPPSPTQNSGQGLNGLSDQQPGPNSLAVDGGISESQSWVTARAQEMSQKAGSWSPEGQPADDMTESRPTSQTVEMREMGRDGFSDTEPFLPMEGHSRAASMPRLPADNQQPRRRGKHRGNNLSTITDNSPMKRSVSSLGHGRLGRGPRADDYAMERVMPEEGPRHGHRHRDRSHRASERSLSRYTDADTGLGTDLSTTTQSGDMPPKDKERERGRAKERRHHHHHHHHHHHSSVEKERYTPERERGDYGQRQRRWSRSPSEGRECLTHRQGSSSVSGSPVPSTSGTSTPRRGRRQLPQTPATPRPHITYSPVIRKPVGTPPSGPQSRLPTPTQRRFSPPVPEPSVPPHHGSGRRARWCPGSSETAPGDNFYDYERCEPPAYEPNPGQGNPHPHNPAPHPRSPRTAHPAGARRMPNGYRSSSPSPQRTPHSAPHKPPHPRGPRKGLHEPYSETDEDDWC</sequence>
<keyword evidence="10 22" id="KW-0106">Calcium</keyword>
<evidence type="ECO:0000256" key="25">
    <source>
        <dbReference type="SAM" id="MobiDB-lite"/>
    </source>
</evidence>
<feature type="compositionally biased region" description="Basic and acidic residues" evidence="25">
    <location>
        <begin position="598"/>
        <end position="612"/>
    </location>
</feature>
<keyword evidence="8 22" id="KW-0479">Metal-binding</keyword>
<dbReference type="GO" id="GO:0046872">
    <property type="term" value="F:metal ion binding"/>
    <property type="evidence" value="ECO:0007669"/>
    <property type="project" value="UniProtKB-KW"/>
</dbReference>
<evidence type="ECO:0000256" key="6">
    <source>
        <dbReference type="ARBA" id="ARBA00022673"/>
    </source>
</evidence>
<feature type="compositionally biased region" description="Polar residues" evidence="25">
    <location>
        <begin position="622"/>
        <end position="641"/>
    </location>
</feature>
<feature type="transmembrane region" description="Helical" evidence="26">
    <location>
        <begin position="220"/>
        <end position="242"/>
    </location>
</feature>
<evidence type="ECO:0000256" key="21">
    <source>
        <dbReference type="ARBA" id="ARBA00041622"/>
    </source>
</evidence>
<feature type="transmembrane region" description="Helical" evidence="26">
    <location>
        <begin position="831"/>
        <end position="852"/>
    </location>
</feature>
<evidence type="ECO:0000256" key="10">
    <source>
        <dbReference type="ARBA" id="ARBA00022837"/>
    </source>
</evidence>
<dbReference type="InterPro" id="IPR014873">
    <property type="entry name" value="VDCC_a1su_IQ"/>
</dbReference>
<dbReference type="PANTHER" id="PTHR45628:SF3">
    <property type="entry name" value="VOLTAGE-DEPENDENT P_Q-TYPE CALCIUM CHANNEL SUBUNIT ALPHA-1A"/>
    <property type="match status" value="1"/>
</dbReference>
<feature type="binding site" evidence="22">
    <location>
        <position position="1010"/>
    </location>
    <ligand>
        <name>Ca(2+)</name>
        <dbReference type="ChEBI" id="CHEBI:29108"/>
    </ligand>
</feature>
<feature type="region of interest" description="Disordered" evidence="25">
    <location>
        <begin position="459"/>
        <end position="641"/>
    </location>
</feature>
<dbReference type="Gene3D" id="1.10.287.70">
    <property type="match status" value="3"/>
</dbReference>
<dbReference type="GO" id="GO:0043025">
    <property type="term" value="C:neuronal cell body"/>
    <property type="evidence" value="ECO:0007669"/>
    <property type="project" value="TreeGrafter"/>
</dbReference>
<feature type="coiled-coil region" evidence="24">
    <location>
        <begin position="316"/>
        <end position="352"/>
    </location>
</feature>
<keyword evidence="14 26" id="KW-0472">Membrane</keyword>
<dbReference type="SUPFAM" id="SSF81324">
    <property type="entry name" value="Voltage-gated potassium channels"/>
    <property type="match status" value="3"/>
</dbReference>
<keyword evidence="9" id="KW-0677">Repeat</keyword>
<evidence type="ECO:0000256" key="26">
    <source>
        <dbReference type="SAM" id="Phobius"/>
    </source>
</evidence>
<dbReference type="FunFam" id="1.10.287.70:FF:000068">
    <property type="entry name" value="Voltage-dependent N-type calcium channel subunit alpha"/>
    <property type="match status" value="1"/>
</dbReference>
<evidence type="ECO:0000256" key="17">
    <source>
        <dbReference type="ARBA" id="ARBA00023303"/>
    </source>
</evidence>
<dbReference type="EMBL" id="MU551690">
    <property type="protein sequence ID" value="KAI5618586.1"/>
    <property type="molecule type" value="Genomic_DNA"/>
</dbReference>
<evidence type="ECO:0000256" key="22">
    <source>
        <dbReference type="PIRSR" id="PIRSR602077-1"/>
    </source>
</evidence>
<feature type="compositionally biased region" description="Polar residues" evidence="25">
    <location>
        <begin position="1881"/>
        <end position="1892"/>
    </location>
</feature>
<keyword evidence="16" id="KW-0325">Glycoprotein</keyword>
<evidence type="ECO:0000256" key="3">
    <source>
        <dbReference type="ARBA" id="ARBA00022475"/>
    </source>
</evidence>
<evidence type="ECO:0000313" key="28">
    <source>
        <dbReference type="EMBL" id="KAI5618586.1"/>
    </source>
</evidence>
<evidence type="ECO:0000256" key="9">
    <source>
        <dbReference type="ARBA" id="ARBA00022737"/>
    </source>
</evidence>
<comment type="similarity">
    <text evidence="19">Belongs to the calcium channel alpha-1 subunit (TC 1.A.1.11) family. CACNA1A subfamily.</text>
</comment>
<feature type="compositionally biased region" description="Basic residues" evidence="25">
    <location>
        <begin position="1680"/>
        <end position="1695"/>
    </location>
</feature>
<dbReference type="GO" id="GO:0007268">
    <property type="term" value="P:chemical synaptic transmission"/>
    <property type="evidence" value="ECO:0007669"/>
    <property type="project" value="TreeGrafter"/>
</dbReference>
<feature type="compositionally biased region" description="Basic residues" evidence="25">
    <location>
        <begin position="537"/>
        <end position="555"/>
    </location>
</feature>
<keyword evidence="6 23" id="KW-0107">Calcium channel</keyword>
<evidence type="ECO:0000256" key="8">
    <source>
        <dbReference type="ARBA" id="ARBA00022723"/>
    </source>
</evidence>
<feature type="compositionally biased region" description="Basic and acidic residues" evidence="25">
    <location>
        <begin position="1538"/>
        <end position="1547"/>
    </location>
</feature>
<dbReference type="GO" id="GO:0098703">
    <property type="term" value="P:calcium ion import across plasma membrane"/>
    <property type="evidence" value="ECO:0007669"/>
    <property type="project" value="TreeGrafter"/>
</dbReference>
<protein>
    <recommendedName>
        <fullName evidence="20">Voltage-dependent P/Q-type calcium channel subunit alpha-1A</fullName>
    </recommendedName>
    <alternativeName>
        <fullName evidence="21">Voltage-gated calcium channel subunit alpha Cav2.1</fullName>
    </alternativeName>
</protein>
<feature type="transmembrane region" description="Helical" evidence="26">
    <location>
        <begin position="1039"/>
        <end position="1064"/>
    </location>
</feature>
<dbReference type="Pfam" id="PF08763">
    <property type="entry name" value="Ca_chan_IQ"/>
    <property type="match status" value="1"/>
</dbReference>
<keyword evidence="2" id="KW-0813">Transport</keyword>
<keyword evidence="12 26" id="KW-1133">Transmembrane helix</keyword>
<evidence type="ECO:0000256" key="19">
    <source>
        <dbReference type="ARBA" id="ARBA00037936"/>
    </source>
</evidence>
<dbReference type="InterPro" id="IPR005821">
    <property type="entry name" value="Ion_trans_dom"/>
</dbReference>
<feature type="compositionally biased region" description="Low complexity" evidence="25">
    <location>
        <begin position="1735"/>
        <end position="1753"/>
    </location>
</feature>
<dbReference type="InterPro" id="IPR027359">
    <property type="entry name" value="Volt_channel_dom_sf"/>
</dbReference>
<keyword evidence="5 23" id="KW-0109">Calcium transport</keyword>
<feature type="compositionally biased region" description="Basic residues" evidence="25">
    <location>
        <begin position="1895"/>
        <end position="1907"/>
    </location>
</feature>
<evidence type="ECO:0000256" key="11">
    <source>
        <dbReference type="ARBA" id="ARBA00022882"/>
    </source>
</evidence>
<feature type="transmembrane region" description="Helical" evidence="26">
    <location>
        <begin position="295"/>
        <end position="320"/>
    </location>
</feature>
<feature type="compositionally biased region" description="Polar residues" evidence="25">
    <location>
        <begin position="1788"/>
        <end position="1799"/>
    </location>
</feature>
<feature type="transmembrane region" description="Helical" evidence="26">
    <location>
        <begin position="926"/>
        <end position="948"/>
    </location>
</feature>
<dbReference type="Gene3D" id="1.20.120.350">
    <property type="entry name" value="Voltage-gated potassium channels. Chain C"/>
    <property type="match status" value="3"/>
</dbReference>
<dbReference type="PRINTS" id="PR00167">
    <property type="entry name" value="CACHANNEL"/>
</dbReference>
<keyword evidence="15" id="KW-1015">Disulfide bond</keyword>
<dbReference type="PANTHER" id="PTHR45628">
    <property type="entry name" value="VOLTAGE-DEPENDENT CALCIUM CHANNEL TYPE A SUBUNIT ALPHA-1"/>
    <property type="match status" value="1"/>
</dbReference>